<keyword evidence="2" id="KW-1185">Reference proteome</keyword>
<proteinExistence type="predicted"/>
<reference evidence="1" key="2">
    <citation type="submission" date="2021-10" db="EMBL/GenBank/DDBJ databases">
        <authorList>
            <person name="Piombo E."/>
        </authorList>
    </citation>
    <scope>NUCLEOTIDE SEQUENCE</scope>
</reference>
<organism evidence="1 2">
    <name type="scientific">Clonostachys rosea f. rosea IK726</name>
    <dbReference type="NCBI Taxonomy" id="1349383"/>
    <lineage>
        <taxon>Eukaryota</taxon>
        <taxon>Fungi</taxon>
        <taxon>Dikarya</taxon>
        <taxon>Ascomycota</taxon>
        <taxon>Pezizomycotina</taxon>
        <taxon>Sordariomycetes</taxon>
        <taxon>Hypocreomycetidae</taxon>
        <taxon>Hypocreales</taxon>
        <taxon>Bionectriaceae</taxon>
        <taxon>Clonostachys</taxon>
    </lineage>
</organism>
<gene>
    <name evidence="1" type="ORF">CRV2_00019170</name>
</gene>
<reference evidence="1" key="1">
    <citation type="submission" date="2020-04" db="EMBL/GenBank/DDBJ databases">
        <authorList>
            <person name="Broberg M."/>
        </authorList>
    </citation>
    <scope>NUCLEOTIDE SEQUENCE</scope>
</reference>
<evidence type="ECO:0000313" key="1">
    <source>
        <dbReference type="EMBL" id="CAG9950935.1"/>
    </source>
</evidence>
<accession>A0ACA9UC81</accession>
<sequence>MPQLHQVAEPYVPDGRILSELRALAQSTRWWVAWCRDFSNTPKLTSALNTALDGLVKFACEPEALRKRQTAYPTIISHSTTGQRSYSNEVMDYSTFFLEAMGPSEWMKGSIGPAGRQELEETLWNEAEEKFRLVQDMATPREHHLDLTRPDEDILVANCETMMRDLPTSFRMVDLGTGGLDKIVTLLREVVKQRKSCYYLAIDVSLKTLNKQVALKKLFRDHPKIQIRGYQADIGSAHRFLAKLPGPIRFLSLGSVLLNDMNPASRLKPYSQLLRRRPGSSLHISQDASTAVDRAELMEAYGQQEFMDFIRQRLCHLHGFNPEDWELDYSLDDGPPFHHVFILKGKDIRAGEEHRFFPSCKPDIETIKSISSSQGLSIYEIYENPGSRMSESVP</sequence>
<evidence type="ECO:0000313" key="2">
    <source>
        <dbReference type="Proteomes" id="UP000836387"/>
    </source>
</evidence>
<dbReference type="EMBL" id="CADEHS020000210">
    <property type="protein sequence ID" value="CAG9950935.1"/>
    <property type="molecule type" value="Genomic_DNA"/>
</dbReference>
<protein>
    <submittedName>
        <fullName evidence="1">Uncharacterized protein</fullName>
    </submittedName>
</protein>
<comment type="caution">
    <text evidence="1">The sequence shown here is derived from an EMBL/GenBank/DDBJ whole genome shotgun (WGS) entry which is preliminary data.</text>
</comment>
<dbReference type="Proteomes" id="UP000836387">
    <property type="component" value="Unassembled WGS sequence"/>
</dbReference>
<name>A0ACA9UC81_BIOOC</name>